<protein>
    <submittedName>
        <fullName evidence="2">Uncharacterized protein</fullName>
    </submittedName>
</protein>
<evidence type="ECO:0000256" key="1">
    <source>
        <dbReference type="SAM" id="MobiDB-lite"/>
    </source>
</evidence>
<feature type="region of interest" description="Disordered" evidence="1">
    <location>
        <begin position="48"/>
        <end position="82"/>
    </location>
</feature>
<proteinExistence type="predicted"/>
<evidence type="ECO:0000313" key="3">
    <source>
        <dbReference type="Proteomes" id="UP000799444"/>
    </source>
</evidence>
<evidence type="ECO:0000313" key="2">
    <source>
        <dbReference type="EMBL" id="KAF2740209.1"/>
    </source>
</evidence>
<comment type="caution">
    <text evidence="2">The sequence shown here is derived from an EMBL/GenBank/DDBJ whole genome shotgun (WGS) entry which is preliminary data.</text>
</comment>
<sequence>MERIARTAGWQDWKTGKTAVLLCPGSEAANCSALPLPSLCLPPLPGETAAGGRRHAADEVEASKPAPRPQAGPRQHSAHPSMLVKPVHSGPPAGVGQWGSQSHDYQISSPVSPVASRFSPAEISVPRFMAGARLSETRLMLISSRTVPALPSFPETASSSRWICVCCPGTWESPRGSLGTRSKPSSAHAIASSSFDPAAISRSPTIDTPCRLTASAISFFLSTSIIATRP</sequence>
<dbReference type="Proteomes" id="UP000799444">
    <property type="component" value="Unassembled WGS sequence"/>
</dbReference>
<dbReference type="EMBL" id="ML996101">
    <property type="protein sequence ID" value="KAF2740209.1"/>
    <property type="molecule type" value="Genomic_DNA"/>
</dbReference>
<organism evidence="2 3">
    <name type="scientific">Polyplosphaeria fusca</name>
    <dbReference type="NCBI Taxonomy" id="682080"/>
    <lineage>
        <taxon>Eukaryota</taxon>
        <taxon>Fungi</taxon>
        <taxon>Dikarya</taxon>
        <taxon>Ascomycota</taxon>
        <taxon>Pezizomycotina</taxon>
        <taxon>Dothideomycetes</taxon>
        <taxon>Pleosporomycetidae</taxon>
        <taxon>Pleosporales</taxon>
        <taxon>Tetraplosphaeriaceae</taxon>
        <taxon>Polyplosphaeria</taxon>
    </lineage>
</organism>
<accession>A0A9P4RBH0</accession>
<gene>
    <name evidence="2" type="ORF">EJ04DRAFT_548678</name>
</gene>
<dbReference type="AlphaFoldDB" id="A0A9P4RBH0"/>
<name>A0A9P4RBH0_9PLEO</name>
<keyword evidence="3" id="KW-1185">Reference proteome</keyword>
<reference evidence="2" key="1">
    <citation type="journal article" date="2020" name="Stud. Mycol.">
        <title>101 Dothideomycetes genomes: a test case for predicting lifestyles and emergence of pathogens.</title>
        <authorList>
            <person name="Haridas S."/>
            <person name="Albert R."/>
            <person name="Binder M."/>
            <person name="Bloem J."/>
            <person name="Labutti K."/>
            <person name="Salamov A."/>
            <person name="Andreopoulos B."/>
            <person name="Baker S."/>
            <person name="Barry K."/>
            <person name="Bills G."/>
            <person name="Bluhm B."/>
            <person name="Cannon C."/>
            <person name="Castanera R."/>
            <person name="Culley D."/>
            <person name="Daum C."/>
            <person name="Ezra D."/>
            <person name="Gonzalez J."/>
            <person name="Henrissat B."/>
            <person name="Kuo A."/>
            <person name="Liang C."/>
            <person name="Lipzen A."/>
            <person name="Lutzoni F."/>
            <person name="Magnuson J."/>
            <person name="Mondo S."/>
            <person name="Nolan M."/>
            <person name="Ohm R."/>
            <person name="Pangilinan J."/>
            <person name="Park H.-J."/>
            <person name="Ramirez L."/>
            <person name="Alfaro M."/>
            <person name="Sun H."/>
            <person name="Tritt A."/>
            <person name="Yoshinaga Y."/>
            <person name="Zwiers L.-H."/>
            <person name="Turgeon B."/>
            <person name="Goodwin S."/>
            <person name="Spatafora J."/>
            <person name="Crous P."/>
            <person name="Grigoriev I."/>
        </authorList>
    </citation>
    <scope>NUCLEOTIDE SEQUENCE</scope>
    <source>
        <strain evidence="2">CBS 125425</strain>
    </source>
</reference>